<keyword evidence="8" id="KW-0449">Lipoprotein</keyword>
<dbReference type="GO" id="GO:0032222">
    <property type="term" value="P:regulation of synaptic transmission, cholinergic"/>
    <property type="evidence" value="ECO:0007669"/>
    <property type="project" value="InterPro"/>
</dbReference>
<feature type="chain" id="PRO_5040340570" description="Protein sleepless" evidence="9">
    <location>
        <begin position="21"/>
        <end position="149"/>
    </location>
</feature>
<evidence type="ECO:0000256" key="4">
    <source>
        <dbReference type="ARBA" id="ARBA00022729"/>
    </source>
</evidence>
<evidence type="ECO:0000256" key="9">
    <source>
        <dbReference type="SAM" id="SignalP"/>
    </source>
</evidence>
<protein>
    <recommendedName>
        <fullName evidence="12">Protein sleepless</fullName>
    </recommendedName>
</protein>
<keyword evidence="4 9" id="KW-0732">Signal</keyword>
<evidence type="ECO:0000313" key="10">
    <source>
        <dbReference type="EMBL" id="CAH1115039.1"/>
    </source>
</evidence>
<dbReference type="GO" id="GO:0030431">
    <property type="term" value="P:sleep"/>
    <property type="evidence" value="ECO:0007669"/>
    <property type="project" value="InterPro"/>
</dbReference>
<keyword evidence="5" id="KW-1133">Transmembrane helix</keyword>
<evidence type="ECO:0000256" key="3">
    <source>
        <dbReference type="ARBA" id="ARBA00022692"/>
    </source>
</evidence>
<dbReference type="AlphaFoldDB" id="A0A9P0GIP3"/>
<feature type="signal peptide" evidence="9">
    <location>
        <begin position="1"/>
        <end position="20"/>
    </location>
</feature>
<keyword evidence="7" id="KW-0325">Glycoprotein</keyword>
<reference evidence="10" key="1">
    <citation type="submission" date="2022-01" db="EMBL/GenBank/DDBJ databases">
        <authorList>
            <person name="King R."/>
        </authorList>
    </citation>
    <scope>NUCLEOTIDE SEQUENCE</scope>
</reference>
<dbReference type="Pfam" id="PF17064">
    <property type="entry name" value="QVR"/>
    <property type="match status" value="1"/>
</dbReference>
<evidence type="ECO:0000256" key="2">
    <source>
        <dbReference type="ARBA" id="ARBA00022622"/>
    </source>
</evidence>
<dbReference type="PANTHER" id="PTHR33562">
    <property type="entry name" value="ATILLA, ISOFORM B-RELATED-RELATED"/>
    <property type="match status" value="1"/>
</dbReference>
<sequence length="149" mass="16748">MRQIALIFVVVLLMPNSGYASHKCYQCLADLNADSPCNSPVDVAHLDVSSCNETEIYCFKTIFEVGNEGNEEKETEMIFRSCGKPDYCGNPSDRIMQYIKQDMGDVDLQKKRIMKKDCAVCSVDLCNGIGRVQESLIFICTCLFVISMF</sequence>
<comment type="subcellular location">
    <subcellularLocation>
        <location evidence="1">Membrane</location>
        <topology evidence="1">Lipid-anchor</topology>
        <topology evidence="1">GPI-anchor</topology>
    </subcellularLocation>
</comment>
<keyword evidence="6" id="KW-0472">Membrane</keyword>
<organism evidence="10 11">
    <name type="scientific">Psylliodes chrysocephalus</name>
    <dbReference type="NCBI Taxonomy" id="3402493"/>
    <lineage>
        <taxon>Eukaryota</taxon>
        <taxon>Metazoa</taxon>
        <taxon>Ecdysozoa</taxon>
        <taxon>Arthropoda</taxon>
        <taxon>Hexapoda</taxon>
        <taxon>Insecta</taxon>
        <taxon>Pterygota</taxon>
        <taxon>Neoptera</taxon>
        <taxon>Endopterygota</taxon>
        <taxon>Coleoptera</taxon>
        <taxon>Polyphaga</taxon>
        <taxon>Cucujiformia</taxon>
        <taxon>Chrysomeloidea</taxon>
        <taxon>Chrysomelidae</taxon>
        <taxon>Galerucinae</taxon>
        <taxon>Alticini</taxon>
        <taxon>Psylliodes</taxon>
    </lineage>
</organism>
<evidence type="ECO:0000256" key="8">
    <source>
        <dbReference type="ARBA" id="ARBA00023288"/>
    </source>
</evidence>
<proteinExistence type="predicted"/>
<evidence type="ECO:0000313" key="11">
    <source>
        <dbReference type="Proteomes" id="UP001153636"/>
    </source>
</evidence>
<gene>
    <name evidence="10" type="ORF">PSYICH_LOCUS15076</name>
</gene>
<keyword evidence="11" id="KW-1185">Reference proteome</keyword>
<evidence type="ECO:0000256" key="6">
    <source>
        <dbReference type="ARBA" id="ARBA00023136"/>
    </source>
</evidence>
<dbReference type="EMBL" id="OV651821">
    <property type="protein sequence ID" value="CAH1115039.1"/>
    <property type="molecule type" value="Genomic_DNA"/>
</dbReference>
<dbReference type="InterPro" id="IPR050975">
    <property type="entry name" value="Sleep_regulator"/>
</dbReference>
<dbReference type="InterPro" id="IPR031424">
    <property type="entry name" value="QVR-like"/>
</dbReference>
<keyword evidence="3" id="KW-0812">Transmembrane</keyword>
<evidence type="ECO:0000256" key="5">
    <source>
        <dbReference type="ARBA" id="ARBA00022989"/>
    </source>
</evidence>
<keyword evidence="2" id="KW-0336">GPI-anchor</keyword>
<dbReference type="InterPro" id="IPR045860">
    <property type="entry name" value="Snake_toxin-like_sf"/>
</dbReference>
<dbReference type="GO" id="GO:0098552">
    <property type="term" value="C:side of membrane"/>
    <property type="evidence" value="ECO:0007669"/>
    <property type="project" value="UniProtKB-KW"/>
</dbReference>
<dbReference type="Gene3D" id="2.10.60.10">
    <property type="entry name" value="CD59"/>
    <property type="match status" value="1"/>
</dbReference>
<evidence type="ECO:0000256" key="1">
    <source>
        <dbReference type="ARBA" id="ARBA00004589"/>
    </source>
</evidence>
<dbReference type="Proteomes" id="UP001153636">
    <property type="component" value="Chromosome 9"/>
</dbReference>
<evidence type="ECO:0000256" key="7">
    <source>
        <dbReference type="ARBA" id="ARBA00023180"/>
    </source>
</evidence>
<name>A0A9P0GIP3_9CUCU</name>
<evidence type="ECO:0008006" key="12">
    <source>
        <dbReference type="Google" id="ProtNLM"/>
    </source>
</evidence>
<accession>A0A9P0GIP3</accession>